<feature type="chain" id="PRO_5003220754" evidence="2">
    <location>
        <begin position="27"/>
        <end position="188"/>
    </location>
</feature>
<organism evidence="3 4">
    <name type="scientific">Clostridium symbiosum (strain WAL-14163)</name>
    <dbReference type="NCBI Taxonomy" id="742740"/>
    <lineage>
        <taxon>Bacteria</taxon>
        <taxon>Bacillati</taxon>
        <taxon>Bacillota</taxon>
        <taxon>Clostridia</taxon>
        <taxon>Lachnospirales</taxon>
        <taxon>Lachnospiraceae</taxon>
        <taxon>Otoolea</taxon>
    </lineage>
</organism>
<feature type="signal peptide" evidence="2">
    <location>
        <begin position="1"/>
        <end position="26"/>
    </location>
</feature>
<dbReference type="AlphaFoldDB" id="E7GL43"/>
<gene>
    <name evidence="3" type="ORF">HMPREF9474_01632</name>
</gene>
<feature type="region of interest" description="Disordered" evidence="1">
    <location>
        <begin position="29"/>
        <end position="53"/>
    </location>
</feature>
<keyword evidence="4" id="KW-1185">Reference proteome</keyword>
<name>E7GL43_CLOS6</name>
<evidence type="ECO:0000256" key="1">
    <source>
        <dbReference type="SAM" id="MobiDB-lite"/>
    </source>
</evidence>
<sequence>MKDMKKRYVGLLIAAALMAQPLTAYAAGSVSSRPSHDNSSSRSESLKTGKLEQSAAPVVNNGGAAASGSVSFATDNNALREAGLSWDLIDKINTINAGTEALYRTIGTNNMVGYVPLAPVQTALAGDGVSLNLYVPNLVEGLNDVQILYYNQTTKAWELMAPSSINYATKEVSVNLSGTTPFTIVYKK</sequence>
<accession>E7GL43</accession>
<evidence type="ECO:0000313" key="4">
    <source>
        <dbReference type="Proteomes" id="UP000002970"/>
    </source>
</evidence>
<protein>
    <submittedName>
        <fullName evidence="3">Uncharacterized protein</fullName>
    </submittedName>
</protein>
<dbReference type="HOGENOM" id="CLU_1479642_0_0_9"/>
<evidence type="ECO:0000256" key="2">
    <source>
        <dbReference type="SAM" id="SignalP"/>
    </source>
</evidence>
<dbReference type="Proteomes" id="UP000002970">
    <property type="component" value="Unassembled WGS sequence"/>
</dbReference>
<evidence type="ECO:0000313" key="3">
    <source>
        <dbReference type="EMBL" id="EGA94427.1"/>
    </source>
</evidence>
<proteinExistence type="predicted"/>
<dbReference type="eggNOG" id="ENOG5032UKP">
    <property type="taxonomic scope" value="Bacteria"/>
</dbReference>
<dbReference type="EMBL" id="ADLQ01000037">
    <property type="protein sequence ID" value="EGA94427.1"/>
    <property type="molecule type" value="Genomic_DNA"/>
</dbReference>
<feature type="compositionally biased region" description="Low complexity" evidence="1">
    <location>
        <begin position="29"/>
        <end position="43"/>
    </location>
</feature>
<keyword evidence="2" id="KW-0732">Signal</keyword>
<comment type="caution">
    <text evidence="3">The sequence shown here is derived from an EMBL/GenBank/DDBJ whole genome shotgun (WGS) entry which is preliminary data.</text>
</comment>
<reference evidence="3 4" key="1">
    <citation type="submission" date="2010-12" db="EMBL/GenBank/DDBJ databases">
        <title>The Genome Sequence of Clostridium symbiosum strain WAL-14163.</title>
        <authorList>
            <person name="Earl A."/>
            <person name="Ward D."/>
            <person name="Feldgarden M."/>
            <person name="Gevers D."/>
            <person name="Finegold S.M."/>
            <person name="Summanen P.H."/>
            <person name="Molitoris D.R."/>
            <person name="Vaisanen M.L."/>
            <person name="Daigneault M."/>
            <person name="Young S.K."/>
            <person name="Zeng Q."/>
            <person name="Gargeya S."/>
            <person name="Fitzgerald M."/>
            <person name="Haas B."/>
            <person name="Abouelleil A."/>
            <person name="Alvarado L."/>
            <person name="Arachchi H.M."/>
            <person name="Berlin A."/>
            <person name="Brown A."/>
            <person name="Chapman S.B."/>
            <person name="Chen Z."/>
            <person name="Dunbar C."/>
            <person name="Freedman E."/>
            <person name="Gearin G."/>
            <person name="Gellesch M."/>
            <person name="Goldberg J."/>
            <person name="Griggs A."/>
            <person name="Gujja S."/>
            <person name="Heilman E."/>
            <person name="Heiman D."/>
            <person name="Howarth C."/>
            <person name="Larson L."/>
            <person name="Lui A."/>
            <person name="MacDonald P.J.P."/>
            <person name="Mehta T."/>
            <person name="Montmayeur A."/>
            <person name="Murphy C."/>
            <person name="Neiman D."/>
            <person name="Pearson M."/>
            <person name="Priest M."/>
            <person name="Roberts A."/>
            <person name="Saif S."/>
            <person name="Shea T."/>
            <person name="Shenoy N."/>
            <person name="Sisk P."/>
            <person name="Stolte C."/>
            <person name="Sykes S."/>
            <person name="White J."/>
            <person name="Yandava C."/>
            <person name="Nusbaum C."/>
            <person name="Birren B."/>
        </authorList>
    </citation>
    <scope>NUCLEOTIDE SEQUENCE [LARGE SCALE GENOMIC DNA]</scope>
    <source>
        <strain evidence="3 4">WAL-14163</strain>
    </source>
</reference>